<name>A0A6M3IVC2_9ZZZZ</name>
<gene>
    <name evidence="2" type="ORF">MM415B01011_0012</name>
</gene>
<keyword evidence="1" id="KW-0472">Membrane</keyword>
<evidence type="ECO:0000313" key="2">
    <source>
        <dbReference type="EMBL" id="QJA60977.1"/>
    </source>
</evidence>
<keyword evidence="1" id="KW-0812">Transmembrane</keyword>
<dbReference type="AlphaFoldDB" id="A0A6M3IVC2"/>
<accession>A0A6M3IVC2</accession>
<organism evidence="2">
    <name type="scientific">viral metagenome</name>
    <dbReference type="NCBI Taxonomy" id="1070528"/>
    <lineage>
        <taxon>unclassified sequences</taxon>
        <taxon>metagenomes</taxon>
        <taxon>organismal metagenomes</taxon>
    </lineage>
</organism>
<keyword evidence="1" id="KW-1133">Transmembrane helix</keyword>
<protein>
    <submittedName>
        <fullName evidence="2">Uncharacterized protein</fullName>
    </submittedName>
</protein>
<proteinExistence type="predicted"/>
<reference evidence="2" key="1">
    <citation type="submission" date="2020-03" db="EMBL/GenBank/DDBJ databases">
        <title>The deep terrestrial virosphere.</title>
        <authorList>
            <person name="Holmfeldt K."/>
            <person name="Nilsson E."/>
            <person name="Simone D."/>
            <person name="Lopez-Fernandez M."/>
            <person name="Wu X."/>
            <person name="de Brujin I."/>
            <person name="Lundin D."/>
            <person name="Andersson A."/>
            <person name="Bertilsson S."/>
            <person name="Dopson M."/>
        </authorList>
    </citation>
    <scope>NUCLEOTIDE SEQUENCE</scope>
    <source>
        <strain evidence="2">MM415B01011</strain>
    </source>
</reference>
<sequence>MAAPKKANGVNWEALHRELQTMRAERKQDLGEMENRLTLQGTSLSLRFDVLAKETGDFRHETSKLLSELVTRSNVAGEEREGFDGDIRGLRQELVDYKLESARGDKRVGVISALVTAALSTIAAWVGTSR</sequence>
<dbReference type="EMBL" id="MT141427">
    <property type="protein sequence ID" value="QJA60977.1"/>
    <property type="molecule type" value="Genomic_DNA"/>
</dbReference>
<feature type="transmembrane region" description="Helical" evidence="1">
    <location>
        <begin position="108"/>
        <end position="127"/>
    </location>
</feature>
<evidence type="ECO:0000256" key="1">
    <source>
        <dbReference type="SAM" id="Phobius"/>
    </source>
</evidence>